<feature type="domain" description="OmpR/PhoB-type" evidence="11">
    <location>
        <begin position="163"/>
        <end position="261"/>
    </location>
</feature>
<evidence type="ECO:0000256" key="1">
    <source>
        <dbReference type="ARBA" id="ARBA00018672"/>
    </source>
</evidence>
<dbReference type="InterPro" id="IPR011006">
    <property type="entry name" value="CheY-like_superfamily"/>
</dbReference>
<dbReference type="CDD" id="cd17574">
    <property type="entry name" value="REC_OmpR"/>
    <property type="match status" value="1"/>
</dbReference>
<name>A0A3N1XP92_9FIRM</name>
<evidence type="ECO:0000256" key="3">
    <source>
        <dbReference type="ARBA" id="ARBA00023012"/>
    </source>
</evidence>
<evidence type="ECO:0000313" key="12">
    <source>
        <dbReference type="EMBL" id="ROR28483.1"/>
    </source>
</evidence>
<dbReference type="Proteomes" id="UP000273083">
    <property type="component" value="Unassembled WGS sequence"/>
</dbReference>
<evidence type="ECO:0000313" key="13">
    <source>
        <dbReference type="Proteomes" id="UP000273083"/>
    </source>
</evidence>
<keyword evidence="3" id="KW-0902">Two-component regulatory system</keyword>
<accession>A0A3N1XP92</accession>
<dbReference type="Pfam" id="PF00072">
    <property type="entry name" value="Response_reg"/>
    <property type="match status" value="1"/>
</dbReference>
<evidence type="ECO:0000256" key="5">
    <source>
        <dbReference type="ARBA" id="ARBA00023125"/>
    </source>
</evidence>
<dbReference type="Gene3D" id="3.40.50.2300">
    <property type="match status" value="1"/>
</dbReference>
<dbReference type="AlphaFoldDB" id="A0A3N1XP92"/>
<evidence type="ECO:0000259" key="11">
    <source>
        <dbReference type="PROSITE" id="PS51755"/>
    </source>
</evidence>
<dbReference type="GO" id="GO:0006355">
    <property type="term" value="P:regulation of DNA-templated transcription"/>
    <property type="evidence" value="ECO:0007669"/>
    <property type="project" value="InterPro"/>
</dbReference>
<dbReference type="Gene3D" id="1.10.10.10">
    <property type="entry name" value="Winged helix-like DNA-binding domain superfamily/Winged helix DNA-binding domain"/>
    <property type="match status" value="1"/>
</dbReference>
<dbReference type="SUPFAM" id="SSF52172">
    <property type="entry name" value="CheY-like"/>
    <property type="match status" value="1"/>
</dbReference>
<dbReference type="PANTHER" id="PTHR48111:SF2">
    <property type="entry name" value="RESPONSE REGULATOR SAER"/>
    <property type="match status" value="1"/>
</dbReference>
<evidence type="ECO:0000256" key="2">
    <source>
        <dbReference type="ARBA" id="ARBA00022553"/>
    </source>
</evidence>
<keyword evidence="5 9" id="KW-0238">DNA-binding</keyword>
<dbReference type="SMART" id="SM00862">
    <property type="entry name" value="Trans_reg_C"/>
    <property type="match status" value="1"/>
</dbReference>
<evidence type="ECO:0000259" key="10">
    <source>
        <dbReference type="PROSITE" id="PS50110"/>
    </source>
</evidence>
<organism evidence="12 13">
    <name type="scientific">Mobilisporobacter senegalensis</name>
    <dbReference type="NCBI Taxonomy" id="1329262"/>
    <lineage>
        <taxon>Bacteria</taxon>
        <taxon>Bacillati</taxon>
        <taxon>Bacillota</taxon>
        <taxon>Clostridia</taxon>
        <taxon>Lachnospirales</taxon>
        <taxon>Lachnospiraceae</taxon>
        <taxon>Mobilisporobacter</taxon>
    </lineage>
</organism>
<dbReference type="FunFam" id="1.10.10.10:FF:000018">
    <property type="entry name" value="DNA-binding response regulator ResD"/>
    <property type="match status" value="1"/>
</dbReference>
<evidence type="ECO:0000256" key="9">
    <source>
        <dbReference type="PROSITE-ProRule" id="PRU01091"/>
    </source>
</evidence>
<evidence type="ECO:0000256" key="6">
    <source>
        <dbReference type="ARBA" id="ARBA00023163"/>
    </source>
</evidence>
<evidence type="ECO:0000256" key="4">
    <source>
        <dbReference type="ARBA" id="ARBA00023015"/>
    </source>
</evidence>
<dbReference type="GO" id="GO:0000156">
    <property type="term" value="F:phosphorelay response regulator activity"/>
    <property type="evidence" value="ECO:0007669"/>
    <property type="project" value="TreeGrafter"/>
</dbReference>
<dbReference type="InterPro" id="IPR036388">
    <property type="entry name" value="WH-like_DNA-bd_sf"/>
</dbReference>
<sequence>MGIFIILELKSNYVRIISRLNIPKPSVNMEEDIMSDYDCLIVDDEEALSQSTCEYFNMFGVKTYWAADEKSCFDFLSHHNTNLILLDINLGRTSGFQICKKLRNTTDKPILFISARTSDDDVLLALNIGGDDYIQKPYSLNVLLAKVNAVLKRYSSNYSGNTKNSISFDKYTIDLNKEKLFYNEREIKLKSMEYKLLTYLAQNQNRTVTKEELFKKVWGDSITGDGTLNVHIRRLREKIEKNPNEPHYIKTVWGTGYIFEF</sequence>
<dbReference type="PROSITE" id="PS51755">
    <property type="entry name" value="OMPR_PHOB"/>
    <property type="match status" value="1"/>
</dbReference>
<feature type="DNA-binding region" description="OmpR/PhoB-type" evidence="9">
    <location>
        <begin position="163"/>
        <end position="261"/>
    </location>
</feature>
<dbReference type="Pfam" id="PF00486">
    <property type="entry name" value="Trans_reg_C"/>
    <property type="match status" value="1"/>
</dbReference>
<comment type="caution">
    <text evidence="12">The sequence shown here is derived from an EMBL/GenBank/DDBJ whole genome shotgun (WGS) entry which is preliminary data.</text>
</comment>
<dbReference type="InterPro" id="IPR039420">
    <property type="entry name" value="WalR-like"/>
</dbReference>
<dbReference type="GO" id="GO:0005829">
    <property type="term" value="C:cytosol"/>
    <property type="evidence" value="ECO:0007669"/>
    <property type="project" value="TreeGrafter"/>
</dbReference>
<dbReference type="CDD" id="cd00383">
    <property type="entry name" value="trans_reg_C"/>
    <property type="match status" value="1"/>
</dbReference>
<feature type="domain" description="Response regulatory" evidence="10">
    <location>
        <begin position="38"/>
        <end position="151"/>
    </location>
</feature>
<reference evidence="12 13" key="1">
    <citation type="submission" date="2018-11" db="EMBL/GenBank/DDBJ databases">
        <title>Genomic Encyclopedia of Type Strains, Phase IV (KMG-IV): sequencing the most valuable type-strain genomes for metagenomic binning, comparative biology and taxonomic classification.</title>
        <authorList>
            <person name="Goeker M."/>
        </authorList>
    </citation>
    <scope>NUCLEOTIDE SEQUENCE [LARGE SCALE GENOMIC DNA]</scope>
    <source>
        <strain evidence="12 13">DSM 26537</strain>
    </source>
</reference>
<feature type="modified residue" description="4-aspartylphosphate" evidence="8">
    <location>
        <position position="87"/>
    </location>
</feature>
<dbReference type="GO" id="GO:0000976">
    <property type="term" value="F:transcription cis-regulatory region binding"/>
    <property type="evidence" value="ECO:0007669"/>
    <property type="project" value="TreeGrafter"/>
</dbReference>
<dbReference type="Gene3D" id="6.10.250.690">
    <property type="match status" value="1"/>
</dbReference>
<dbReference type="InterPro" id="IPR001867">
    <property type="entry name" value="OmpR/PhoB-type_DNA-bd"/>
</dbReference>
<protein>
    <recommendedName>
        <fullName evidence="1">Stage 0 sporulation protein A homolog</fullName>
    </recommendedName>
</protein>
<dbReference type="EMBL" id="RJVG01000004">
    <property type="protein sequence ID" value="ROR28483.1"/>
    <property type="molecule type" value="Genomic_DNA"/>
</dbReference>
<dbReference type="SMART" id="SM00448">
    <property type="entry name" value="REC"/>
    <property type="match status" value="1"/>
</dbReference>
<dbReference type="RefSeq" id="WP_330510938.1">
    <property type="nucleotide sequence ID" value="NZ_RJVG01000004.1"/>
</dbReference>
<keyword evidence="13" id="KW-1185">Reference proteome</keyword>
<dbReference type="PANTHER" id="PTHR48111">
    <property type="entry name" value="REGULATOR OF RPOS"/>
    <property type="match status" value="1"/>
</dbReference>
<dbReference type="PROSITE" id="PS50110">
    <property type="entry name" value="RESPONSE_REGULATORY"/>
    <property type="match status" value="1"/>
</dbReference>
<gene>
    <name evidence="12" type="ORF">EDD66_10465</name>
</gene>
<keyword evidence="6" id="KW-0804">Transcription</keyword>
<proteinExistence type="predicted"/>
<dbReference type="GO" id="GO:0032993">
    <property type="term" value="C:protein-DNA complex"/>
    <property type="evidence" value="ECO:0007669"/>
    <property type="project" value="TreeGrafter"/>
</dbReference>
<comment type="function">
    <text evidence="7">May play the central regulatory role in sporulation. It may be an element of the effector pathway responsible for the activation of sporulation genes in response to nutritional stress. Spo0A may act in concert with spo0H (a sigma factor) to control the expression of some genes that are critical to the sporulation process.</text>
</comment>
<keyword evidence="4" id="KW-0805">Transcription regulation</keyword>
<evidence type="ECO:0000256" key="7">
    <source>
        <dbReference type="ARBA" id="ARBA00024867"/>
    </source>
</evidence>
<keyword evidence="2 8" id="KW-0597">Phosphoprotein</keyword>
<dbReference type="InterPro" id="IPR001789">
    <property type="entry name" value="Sig_transdc_resp-reg_receiver"/>
</dbReference>
<evidence type="ECO:0000256" key="8">
    <source>
        <dbReference type="PROSITE-ProRule" id="PRU00169"/>
    </source>
</evidence>